<sequence>MNSSFFSTVLANYHWQLSLITGLGIIAMVLLGKAIAFAVPTLRTEAKRNSDAYARKMEKPSYAGNQRWNRKWAILFLVIIFGGVLPFCLTAEPQPWWRVARDIVVILMFYDFFYYLTHRFLFHDSALLGGAGPLKWMHAIHHRQHNPCRGDSSYIHPLEVAIGLGLYVASIAVLAALMGQFNVVTVVITWIVFNQINLHNHDLWETDRFPFRYLNYVSVMHHHHHARFTGGNFATITLLYDWMFGTLDHGDGHRGEYTPQMAAEAAAAKAGAKKA</sequence>
<feature type="transmembrane region" description="Helical" evidence="5">
    <location>
        <begin position="72"/>
        <end position="93"/>
    </location>
</feature>
<feature type="transmembrane region" description="Helical" evidence="5">
    <location>
        <begin position="99"/>
        <end position="117"/>
    </location>
</feature>
<evidence type="ECO:0000259" key="6">
    <source>
        <dbReference type="Pfam" id="PF04116"/>
    </source>
</evidence>
<evidence type="ECO:0000256" key="4">
    <source>
        <dbReference type="ARBA" id="ARBA00023136"/>
    </source>
</evidence>
<reference evidence="8" key="1">
    <citation type="journal article" date="2019" name="Int. J. Syst. Evol. Microbiol.">
        <title>The Global Catalogue of Microorganisms (GCM) 10K type strain sequencing project: providing services to taxonomists for standard genome sequencing and annotation.</title>
        <authorList>
            <consortium name="The Broad Institute Genomics Platform"/>
            <consortium name="The Broad Institute Genome Sequencing Center for Infectious Disease"/>
            <person name="Wu L."/>
            <person name="Ma J."/>
        </authorList>
    </citation>
    <scope>NUCLEOTIDE SEQUENCE [LARGE SCALE GENOMIC DNA]</scope>
    <source>
        <strain evidence="8">CGMCC 1.6784</strain>
    </source>
</reference>
<evidence type="ECO:0000256" key="2">
    <source>
        <dbReference type="ARBA" id="ARBA00022692"/>
    </source>
</evidence>
<dbReference type="PANTHER" id="PTHR11863">
    <property type="entry name" value="STEROL DESATURASE"/>
    <property type="match status" value="1"/>
</dbReference>
<name>A0ABQ2JQ55_9SPHN</name>
<accession>A0ABQ2JQ55</accession>
<dbReference type="InterPro" id="IPR006694">
    <property type="entry name" value="Fatty_acid_hydroxylase"/>
</dbReference>
<keyword evidence="2 5" id="KW-0812">Transmembrane</keyword>
<dbReference type="InterPro" id="IPR050307">
    <property type="entry name" value="Sterol_Desaturase_Related"/>
</dbReference>
<evidence type="ECO:0000313" key="7">
    <source>
        <dbReference type="EMBL" id="GGN51649.1"/>
    </source>
</evidence>
<evidence type="ECO:0000256" key="5">
    <source>
        <dbReference type="SAM" id="Phobius"/>
    </source>
</evidence>
<proteinExistence type="predicted"/>
<dbReference type="Proteomes" id="UP000605099">
    <property type="component" value="Unassembled WGS sequence"/>
</dbReference>
<keyword evidence="3 5" id="KW-1133">Transmembrane helix</keyword>
<organism evidence="7 8">
    <name type="scientific">Novosphingobium indicum</name>
    <dbReference type="NCBI Taxonomy" id="462949"/>
    <lineage>
        <taxon>Bacteria</taxon>
        <taxon>Pseudomonadati</taxon>
        <taxon>Pseudomonadota</taxon>
        <taxon>Alphaproteobacteria</taxon>
        <taxon>Sphingomonadales</taxon>
        <taxon>Sphingomonadaceae</taxon>
        <taxon>Novosphingobium</taxon>
    </lineage>
</organism>
<dbReference type="EMBL" id="BMLK01000010">
    <property type="protein sequence ID" value="GGN51649.1"/>
    <property type="molecule type" value="Genomic_DNA"/>
</dbReference>
<dbReference type="Pfam" id="PF04116">
    <property type="entry name" value="FA_hydroxylase"/>
    <property type="match status" value="1"/>
</dbReference>
<protein>
    <recommendedName>
        <fullName evidence="6">Fatty acid hydroxylase domain-containing protein</fullName>
    </recommendedName>
</protein>
<evidence type="ECO:0000256" key="1">
    <source>
        <dbReference type="ARBA" id="ARBA00004370"/>
    </source>
</evidence>
<comment type="subcellular location">
    <subcellularLocation>
        <location evidence="1">Membrane</location>
    </subcellularLocation>
</comment>
<evidence type="ECO:0000256" key="3">
    <source>
        <dbReference type="ARBA" id="ARBA00022989"/>
    </source>
</evidence>
<comment type="caution">
    <text evidence="7">The sequence shown here is derived from an EMBL/GenBank/DDBJ whole genome shotgun (WGS) entry which is preliminary data.</text>
</comment>
<dbReference type="RefSeq" id="WP_188819965.1">
    <property type="nucleotide sequence ID" value="NZ_BMLK01000010.1"/>
</dbReference>
<keyword evidence="4 5" id="KW-0472">Membrane</keyword>
<feature type="transmembrane region" description="Helical" evidence="5">
    <location>
        <begin position="164"/>
        <end position="193"/>
    </location>
</feature>
<evidence type="ECO:0000313" key="8">
    <source>
        <dbReference type="Proteomes" id="UP000605099"/>
    </source>
</evidence>
<feature type="transmembrane region" description="Helical" evidence="5">
    <location>
        <begin position="15"/>
        <end position="39"/>
    </location>
</feature>
<feature type="domain" description="Fatty acid hydroxylase" evidence="6">
    <location>
        <begin position="104"/>
        <end position="246"/>
    </location>
</feature>
<keyword evidence="8" id="KW-1185">Reference proteome</keyword>
<gene>
    <name evidence="7" type="ORF">GCM10011349_24410</name>
</gene>